<feature type="region of interest" description="Disordered" evidence="1">
    <location>
        <begin position="1"/>
        <end position="59"/>
    </location>
</feature>
<evidence type="ECO:0000313" key="3">
    <source>
        <dbReference type="Proteomes" id="UP000054783"/>
    </source>
</evidence>
<evidence type="ECO:0000313" key="2">
    <source>
        <dbReference type="EMBL" id="KRY10959.1"/>
    </source>
</evidence>
<evidence type="ECO:0000256" key="1">
    <source>
        <dbReference type="SAM" id="MobiDB-lite"/>
    </source>
</evidence>
<dbReference type="Proteomes" id="UP000054783">
    <property type="component" value="Unassembled WGS sequence"/>
</dbReference>
<protein>
    <submittedName>
        <fullName evidence="2">Uncharacterized protein</fullName>
    </submittedName>
</protein>
<reference evidence="2 3" key="1">
    <citation type="submission" date="2015-01" db="EMBL/GenBank/DDBJ databases">
        <title>Evolution of Trichinella species and genotypes.</title>
        <authorList>
            <person name="Korhonen P.K."/>
            <person name="Edoardo P."/>
            <person name="Giuseppe L.R."/>
            <person name="Gasser R.B."/>
        </authorList>
    </citation>
    <scope>NUCLEOTIDE SEQUENCE [LARGE SCALE GENOMIC DNA]</scope>
    <source>
        <strain evidence="2">ISS2496</strain>
    </source>
</reference>
<accession>A0A0V0ZER2</accession>
<name>A0A0V0ZER2_9BILA</name>
<feature type="compositionally biased region" description="Polar residues" evidence="1">
    <location>
        <begin position="13"/>
        <end position="36"/>
    </location>
</feature>
<comment type="caution">
    <text evidence="2">The sequence shown here is derived from an EMBL/GenBank/DDBJ whole genome shotgun (WGS) entry which is preliminary data.</text>
</comment>
<sequence>MLGLIAKDRQALSKASTSTRQADAKTQTSIVQSKLLLTNHRPPGRKPKSVIRFPWQLSN</sequence>
<dbReference type="AlphaFoldDB" id="A0A0V0ZER2"/>
<proteinExistence type="predicted"/>
<feature type="compositionally biased region" description="Basic and acidic residues" evidence="1">
    <location>
        <begin position="1"/>
        <end position="11"/>
    </location>
</feature>
<gene>
    <name evidence="2" type="ORF">T12_13261</name>
</gene>
<organism evidence="2 3">
    <name type="scientific">Trichinella patagoniensis</name>
    <dbReference type="NCBI Taxonomy" id="990121"/>
    <lineage>
        <taxon>Eukaryota</taxon>
        <taxon>Metazoa</taxon>
        <taxon>Ecdysozoa</taxon>
        <taxon>Nematoda</taxon>
        <taxon>Enoplea</taxon>
        <taxon>Dorylaimia</taxon>
        <taxon>Trichinellida</taxon>
        <taxon>Trichinellidae</taxon>
        <taxon>Trichinella</taxon>
    </lineage>
</organism>
<dbReference type="EMBL" id="JYDQ01000211">
    <property type="protein sequence ID" value="KRY10959.1"/>
    <property type="molecule type" value="Genomic_DNA"/>
</dbReference>
<keyword evidence="3" id="KW-1185">Reference proteome</keyword>